<feature type="transmembrane region" description="Helical" evidence="6">
    <location>
        <begin position="411"/>
        <end position="429"/>
    </location>
</feature>
<dbReference type="InterPro" id="IPR036259">
    <property type="entry name" value="MFS_trans_sf"/>
</dbReference>
<gene>
    <name evidence="8" type="ORF">E4U43_008186</name>
</gene>
<evidence type="ECO:0000313" key="8">
    <source>
        <dbReference type="EMBL" id="KAG6011668.1"/>
    </source>
</evidence>
<dbReference type="GO" id="GO:0035879">
    <property type="term" value="P:plasma membrane lactate transport"/>
    <property type="evidence" value="ECO:0007669"/>
    <property type="project" value="TreeGrafter"/>
</dbReference>
<keyword evidence="3 6" id="KW-1133">Transmembrane helix</keyword>
<feature type="transmembrane region" description="Helical" evidence="6">
    <location>
        <begin position="273"/>
        <end position="294"/>
    </location>
</feature>
<feature type="transmembrane region" description="Helical" evidence="6">
    <location>
        <begin position="233"/>
        <end position="253"/>
    </location>
</feature>
<dbReference type="Proteomes" id="UP000748025">
    <property type="component" value="Unassembled WGS sequence"/>
</dbReference>
<sequence>MFLLGFTAWMWDAVDFLCLTDIAKDFGLENSQVSWALTISLMLRAAGALIFGAFADHYGCKWPMMVALALFVVLELASGFCENLGQLLAVRSLYGIAMGGMYGPAASTALSDIPYDARGFLSGIYQIGYAVGCLIASLLYRALVPTTSHGWRSLFWFSAVPPLFIMVFRWYMPETMHFQALREKRAELSRDMEEKADSPPAPEPQGAASKTKRWLVDLVAFGKESGRAVRDNWVLFVYMILLMTAFNSCSHGSQDLYPTFLRSQVGFDASQVVIVTVAGHLGSIVGSSIMGYLSTFLGRRLIMLVACIVGGALVPAYVIPRDMGALMATSLLQQVFVAGAWGQVPIYLMELSPPALRTTAVGLTYQLGNLASSASATIQAVLGEQFPLPPSSAAVAAGKTSVEARFDYGKVIAIFMASVWAVLFVLLLLGPEMSPEEREEEAENARKLETWRSGMGVCVDGEGSGVDTCVVEKKVVRQVD</sequence>
<dbReference type="EMBL" id="SRPW01000845">
    <property type="protein sequence ID" value="KAG6011668.1"/>
    <property type="molecule type" value="Genomic_DNA"/>
</dbReference>
<evidence type="ECO:0000256" key="1">
    <source>
        <dbReference type="ARBA" id="ARBA00004141"/>
    </source>
</evidence>
<reference evidence="8" key="1">
    <citation type="journal article" date="2020" name="bioRxiv">
        <title>Whole genome comparisons of ergot fungi reveals the divergence and evolution of species within the genus Claviceps are the result of varying mechanisms driving genome evolution and host range expansion.</title>
        <authorList>
            <person name="Wyka S.A."/>
            <person name="Mondo S.J."/>
            <person name="Liu M."/>
            <person name="Dettman J."/>
            <person name="Nalam V."/>
            <person name="Broders K.D."/>
        </authorList>
    </citation>
    <scope>NUCLEOTIDE SEQUENCE</scope>
    <source>
        <strain evidence="8">CCC 602</strain>
    </source>
</reference>
<feature type="transmembrane region" description="Helical" evidence="6">
    <location>
        <begin position="92"/>
        <end position="111"/>
    </location>
</feature>
<feature type="region of interest" description="Disordered" evidence="5">
    <location>
        <begin position="189"/>
        <end position="209"/>
    </location>
</feature>
<proteinExistence type="predicted"/>
<dbReference type="GO" id="GO:0015355">
    <property type="term" value="F:secondary active monocarboxylate transmembrane transporter activity"/>
    <property type="evidence" value="ECO:0007669"/>
    <property type="project" value="TreeGrafter"/>
</dbReference>
<dbReference type="PROSITE" id="PS50850">
    <property type="entry name" value="MFS"/>
    <property type="match status" value="1"/>
</dbReference>
<feature type="transmembrane region" description="Helical" evidence="6">
    <location>
        <begin position="123"/>
        <end position="142"/>
    </location>
</feature>
<keyword evidence="2 6" id="KW-0812">Transmembrane</keyword>
<feature type="transmembrane region" description="Helical" evidence="6">
    <location>
        <begin position="62"/>
        <end position="80"/>
    </location>
</feature>
<feature type="domain" description="Major facilitator superfamily (MFS) profile" evidence="7">
    <location>
        <begin position="1"/>
        <end position="434"/>
    </location>
</feature>
<feature type="transmembrane region" description="Helical" evidence="6">
    <location>
        <begin position="301"/>
        <end position="319"/>
    </location>
</feature>
<dbReference type="SUPFAM" id="SSF103473">
    <property type="entry name" value="MFS general substrate transporter"/>
    <property type="match status" value="1"/>
</dbReference>
<dbReference type="PANTHER" id="PTHR23508:SF10">
    <property type="entry name" value="CARBOXYLIC ACID TRANSPORTER PROTEIN HOMOLOG"/>
    <property type="match status" value="1"/>
</dbReference>
<dbReference type="PANTHER" id="PTHR23508">
    <property type="entry name" value="CARBOXYLIC ACID TRANSPORTER PROTEIN HOMOLOG"/>
    <property type="match status" value="1"/>
</dbReference>
<dbReference type="AlphaFoldDB" id="A0A9P7NDI0"/>
<evidence type="ECO:0000313" key="9">
    <source>
        <dbReference type="Proteomes" id="UP000748025"/>
    </source>
</evidence>
<evidence type="ECO:0000256" key="6">
    <source>
        <dbReference type="SAM" id="Phobius"/>
    </source>
</evidence>
<comment type="caution">
    <text evidence="8">The sequence shown here is derived from an EMBL/GenBank/DDBJ whole genome shotgun (WGS) entry which is preliminary data.</text>
</comment>
<protein>
    <recommendedName>
        <fullName evidence="7">Major facilitator superfamily (MFS) profile domain-containing protein</fullName>
    </recommendedName>
</protein>
<evidence type="ECO:0000256" key="5">
    <source>
        <dbReference type="SAM" id="MobiDB-lite"/>
    </source>
</evidence>
<dbReference type="InterPro" id="IPR020846">
    <property type="entry name" value="MFS_dom"/>
</dbReference>
<feature type="transmembrane region" description="Helical" evidence="6">
    <location>
        <begin position="154"/>
        <end position="172"/>
    </location>
</feature>
<keyword evidence="4 6" id="KW-0472">Membrane</keyword>
<organism evidence="8 9">
    <name type="scientific">Claviceps pusilla</name>
    <dbReference type="NCBI Taxonomy" id="123648"/>
    <lineage>
        <taxon>Eukaryota</taxon>
        <taxon>Fungi</taxon>
        <taxon>Dikarya</taxon>
        <taxon>Ascomycota</taxon>
        <taxon>Pezizomycotina</taxon>
        <taxon>Sordariomycetes</taxon>
        <taxon>Hypocreomycetidae</taxon>
        <taxon>Hypocreales</taxon>
        <taxon>Clavicipitaceae</taxon>
        <taxon>Claviceps</taxon>
    </lineage>
</organism>
<accession>A0A9P7NDI0</accession>
<keyword evidence="9" id="KW-1185">Reference proteome</keyword>
<name>A0A9P7NDI0_9HYPO</name>
<feature type="transmembrane region" description="Helical" evidence="6">
    <location>
        <begin position="33"/>
        <end position="55"/>
    </location>
</feature>
<dbReference type="Pfam" id="PF00083">
    <property type="entry name" value="Sugar_tr"/>
    <property type="match status" value="1"/>
</dbReference>
<dbReference type="Gene3D" id="1.20.1250.20">
    <property type="entry name" value="MFS general substrate transporter like domains"/>
    <property type="match status" value="2"/>
</dbReference>
<evidence type="ECO:0000256" key="4">
    <source>
        <dbReference type="ARBA" id="ARBA00023136"/>
    </source>
</evidence>
<dbReference type="InterPro" id="IPR005828">
    <property type="entry name" value="MFS_sugar_transport-like"/>
</dbReference>
<evidence type="ECO:0000256" key="3">
    <source>
        <dbReference type="ARBA" id="ARBA00022989"/>
    </source>
</evidence>
<dbReference type="GO" id="GO:0005886">
    <property type="term" value="C:plasma membrane"/>
    <property type="evidence" value="ECO:0007669"/>
    <property type="project" value="TreeGrafter"/>
</dbReference>
<dbReference type="CDD" id="cd17316">
    <property type="entry name" value="MFS_SV2_like"/>
    <property type="match status" value="1"/>
</dbReference>
<evidence type="ECO:0000256" key="2">
    <source>
        <dbReference type="ARBA" id="ARBA00022692"/>
    </source>
</evidence>
<comment type="subcellular location">
    <subcellularLocation>
        <location evidence="1">Membrane</location>
        <topology evidence="1">Multi-pass membrane protein</topology>
    </subcellularLocation>
</comment>
<evidence type="ECO:0000259" key="7">
    <source>
        <dbReference type="PROSITE" id="PS50850"/>
    </source>
</evidence>
<dbReference type="OrthoDB" id="5296287at2759"/>